<dbReference type="Proteomes" id="UP000245910">
    <property type="component" value="Chromosome II"/>
</dbReference>
<dbReference type="EMBL" id="LN649230">
    <property type="protein sequence ID" value="CEI60712.1"/>
    <property type="molecule type" value="Genomic_DNA"/>
</dbReference>
<evidence type="ECO:0000313" key="2">
    <source>
        <dbReference type="EMBL" id="CEI60712.1"/>
    </source>
</evidence>
<evidence type="ECO:0000313" key="3">
    <source>
        <dbReference type="Proteomes" id="UP000245910"/>
    </source>
</evidence>
<sequence>MGSIDIGLIVGTVALFLIIITSIFVARGLEGRHQARGALRRAEDGNVANQDEHHAAQEARIAGLAQPEPVQLRQENFWERSTQALKHRVERFK</sequence>
<protein>
    <submittedName>
        <fullName evidence="2">Uncharacterized protein</fullName>
    </submittedName>
</protein>
<keyword evidence="1" id="KW-1133">Transmembrane helix</keyword>
<name>A0A2L2STQ5_9HYPO</name>
<keyword evidence="3" id="KW-1185">Reference proteome</keyword>
<accession>A0A2L2STQ5</accession>
<keyword evidence="1" id="KW-0812">Transmembrane</keyword>
<feature type="transmembrane region" description="Helical" evidence="1">
    <location>
        <begin position="6"/>
        <end position="26"/>
    </location>
</feature>
<dbReference type="AlphaFoldDB" id="A0A2L2STQ5"/>
<dbReference type="OrthoDB" id="5088262at2759"/>
<evidence type="ECO:0000256" key="1">
    <source>
        <dbReference type="SAM" id="Phobius"/>
    </source>
</evidence>
<reference evidence="3" key="1">
    <citation type="submission" date="2014-10" db="EMBL/GenBank/DDBJ databases">
        <authorList>
            <person name="King R."/>
        </authorList>
    </citation>
    <scope>NUCLEOTIDE SEQUENCE [LARGE SCALE GENOMIC DNA]</scope>
    <source>
        <strain evidence="3">A3/5</strain>
    </source>
</reference>
<organism evidence="2 3">
    <name type="scientific">Fusarium venenatum</name>
    <dbReference type="NCBI Taxonomy" id="56646"/>
    <lineage>
        <taxon>Eukaryota</taxon>
        <taxon>Fungi</taxon>
        <taxon>Dikarya</taxon>
        <taxon>Ascomycota</taxon>
        <taxon>Pezizomycotina</taxon>
        <taxon>Sordariomycetes</taxon>
        <taxon>Hypocreomycetidae</taxon>
        <taxon>Hypocreales</taxon>
        <taxon>Nectriaceae</taxon>
        <taxon>Fusarium</taxon>
    </lineage>
</organism>
<keyword evidence="1" id="KW-0472">Membrane</keyword>
<proteinExistence type="predicted"/>